<evidence type="ECO:0000313" key="6">
    <source>
        <dbReference type="EMBL" id="GGC94513.1"/>
    </source>
</evidence>
<proteinExistence type="predicted"/>
<dbReference type="PROSITE" id="PS50977">
    <property type="entry name" value="HTH_TETR_2"/>
    <property type="match status" value="1"/>
</dbReference>
<evidence type="ECO:0000259" key="5">
    <source>
        <dbReference type="PROSITE" id="PS50977"/>
    </source>
</evidence>
<dbReference type="SUPFAM" id="SSF48498">
    <property type="entry name" value="Tetracyclin repressor-like, C-terminal domain"/>
    <property type="match status" value="1"/>
</dbReference>
<name>A0A916UZ40_9BURK</name>
<dbReference type="GO" id="GO:0003677">
    <property type="term" value="F:DNA binding"/>
    <property type="evidence" value="ECO:0007669"/>
    <property type="project" value="UniProtKB-UniRule"/>
</dbReference>
<keyword evidence="2 4" id="KW-0238">DNA-binding</keyword>
<dbReference type="InterPro" id="IPR001647">
    <property type="entry name" value="HTH_TetR"/>
</dbReference>
<evidence type="ECO:0000256" key="3">
    <source>
        <dbReference type="ARBA" id="ARBA00023163"/>
    </source>
</evidence>
<keyword evidence="3" id="KW-0804">Transcription</keyword>
<dbReference type="InterPro" id="IPR036271">
    <property type="entry name" value="Tet_transcr_reg_TetR-rel_C_sf"/>
</dbReference>
<reference evidence="6" key="1">
    <citation type="journal article" date="2014" name="Int. J. Syst. Evol. Microbiol.">
        <title>Complete genome sequence of Corynebacterium casei LMG S-19264T (=DSM 44701T), isolated from a smear-ripened cheese.</title>
        <authorList>
            <consortium name="US DOE Joint Genome Institute (JGI-PGF)"/>
            <person name="Walter F."/>
            <person name="Albersmeier A."/>
            <person name="Kalinowski J."/>
            <person name="Ruckert C."/>
        </authorList>
    </citation>
    <scope>NUCLEOTIDE SEQUENCE</scope>
    <source>
        <strain evidence="6">CGMCC 1.10998</strain>
    </source>
</reference>
<gene>
    <name evidence="6" type="ORF">GCM10011396_47320</name>
</gene>
<sequence>MTTIDTKKTIMAVAKSAVQARGYSALSFRDLAKEVGIKSSSIHYYFPTKGDLGSALAREYTDEFLAYLNGLLSDSQDWKLCIDGYADVFRQTLLRENRMCMGGILAAERPELAPEVKAEIERFTELIVQWLTKVLQLGKPEMEHKAVRNWAFAVFSAIEGAQLVARGCDDVAVFDQTLAAYKTAGLLP</sequence>
<dbReference type="SUPFAM" id="SSF46689">
    <property type="entry name" value="Homeodomain-like"/>
    <property type="match status" value="1"/>
</dbReference>
<dbReference type="InterPro" id="IPR009057">
    <property type="entry name" value="Homeodomain-like_sf"/>
</dbReference>
<dbReference type="AlphaFoldDB" id="A0A916UZ40"/>
<organism evidence="6 7">
    <name type="scientific">Undibacterium terreum</name>
    <dbReference type="NCBI Taxonomy" id="1224302"/>
    <lineage>
        <taxon>Bacteria</taxon>
        <taxon>Pseudomonadati</taxon>
        <taxon>Pseudomonadota</taxon>
        <taxon>Betaproteobacteria</taxon>
        <taxon>Burkholderiales</taxon>
        <taxon>Oxalobacteraceae</taxon>
        <taxon>Undibacterium</taxon>
    </lineage>
</organism>
<dbReference type="Proteomes" id="UP000637423">
    <property type="component" value="Unassembled WGS sequence"/>
</dbReference>
<evidence type="ECO:0000256" key="1">
    <source>
        <dbReference type="ARBA" id="ARBA00023015"/>
    </source>
</evidence>
<protein>
    <submittedName>
        <fullName evidence="6">TetR family transcriptional regulator</fullName>
    </submittedName>
</protein>
<evidence type="ECO:0000313" key="7">
    <source>
        <dbReference type="Proteomes" id="UP000637423"/>
    </source>
</evidence>
<feature type="DNA-binding region" description="H-T-H motif" evidence="4">
    <location>
        <begin position="27"/>
        <end position="46"/>
    </location>
</feature>
<dbReference type="EMBL" id="BMED01000006">
    <property type="protein sequence ID" value="GGC94513.1"/>
    <property type="molecule type" value="Genomic_DNA"/>
</dbReference>
<dbReference type="RefSeq" id="WP_188568617.1">
    <property type="nucleotide sequence ID" value="NZ_BMED01000006.1"/>
</dbReference>
<dbReference type="Gene3D" id="1.10.357.10">
    <property type="entry name" value="Tetracycline Repressor, domain 2"/>
    <property type="match status" value="1"/>
</dbReference>
<keyword evidence="7" id="KW-1185">Reference proteome</keyword>
<dbReference type="PANTHER" id="PTHR47506">
    <property type="entry name" value="TRANSCRIPTIONAL REGULATORY PROTEIN"/>
    <property type="match status" value="1"/>
</dbReference>
<dbReference type="Pfam" id="PF00440">
    <property type="entry name" value="TetR_N"/>
    <property type="match status" value="1"/>
</dbReference>
<reference evidence="6" key="2">
    <citation type="submission" date="2020-09" db="EMBL/GenBank/DDBJ databases">
        <authorList>
            <person name="Sun Q."/>
            <person name="Zhou Y."/>
        </authorList>
    </citation>
    <scope>NUCLEOTIDE SEQUENCE</scope>
    <source>
        <strain evidence="6">CGMCC 1.10998</strain>
    </source>
</reference>
<evidence type="ECO:0000256" key="4">
    <source>
        <dbReference type="PROSITE-ProRule" id="PRU00335"/>
    </source>
</evidence>
<accession>A0A916UZ40</accession>
<dbReference type="PANTHER" id="PTHR47506:SF1">
    <property type="entry name" value="HTH-TYPE TRANSCRIPTIONAL REGULATOR YJDC"/>
    <property type="match status" value="1"/>
</dbReference>
<comment type="caution">
    <text evidence="6">The sequence shown here is derived from an EMBL/GenBank/DDBJ whole genome shotgun (WGS) entry which is preliminary data.</text>
</comment>
<feature type="domain" description="HTH tetR-type" evidence="5">
    <location>
        <begin position="4"/>
        <end position="64"/>
    </location>
</feature>
<keyword evidence="1" id="KW-0805">Transcription regulation</keyword>
<evidence type="ECO:0000256" key="2">
    <source>
        <dbReference type="ARBA" id="ARBA00023125"/>
    </source>
</evidence>